<name>A0A4Z1F988_9HELO</name>
<feature type="compositionally biased region" description="Basic and acidic residues" evidence="2">
    <location>
        <begin position="124"/>
        <end position="133"/>
    </location>
</feature>
<proteinExistence type="predicted"/>
<dbReference type="EMBL" id="PQXH01000001">
    <property type="protein sequence ID" value="TGO20058.1"/>
    <property type="molecule type" value="Genomic_DNA"/>
</dbReference>
<keyword evidence="1" id="KW-0175">Coiled coil</keyword>
<protein>
    <submittedName>
        <fullName evidence="3">Uncharacterized protein</fullName>
    </submittedName>
</protein>
<evidence type="ECO:0000256" key="2">
    <source>
        <dbReference type="SAM" id="MobiDB-lite"/>
    </source>
</evidence>
<dbReference type="Proteomes" id="UP000297777">
    <property type="component" value="Unassembled WGS sequence"/>
</dbReference>
<dbReference type="OrthoDB" id="10341519at2759"/>
<evidence type="ECO:0000313" key="3">
    <source>
        <dbReference type="EMBL" id="TGO20058.1"/>
    </source>
</evidence>
<sequence length="258" mass="30337">MPIISSANLRWLLIKDRSDTMNASLLFGQHQSLWTVFLLRTAIDKLARKNYNIARARPGESKQCLYFRLEALQRELTQEQLASVVAEFRACQYGPADMDCAPQQECNPQDQQQQPPPQNAEIGARNDEAQDDDSRDRMLRLELMFGDFQEHALMQETRIEYLVNRNTDLQARYNESRNLVTELRMQSDNSETRITALEANDIRQNARLARQMVQRRVRSNRERARLRRVGRRLRRQSQRLLLDAVQDVHDLADGWRWI</sequence>
<comment type="caution">
    <text evidence="3">The sequence shown here is derived from an EMBL/GenBank/DDBJ whole genome shotgun (WGS) entry which is preliminary data.</text>
</comment>
<gene>
    <name evidence="3" type="ORF">BTUL_0001g00650</name>
</gene>
<feature type="region of interest" description="Disordered" evidence="2">
    <location>
        <begin position="102"/>
        <end position="133"/>
    </location>
</feature>
<accession>A0A4Z1F988</accession>
<evidence type="ECO:0000313" key="4">
    <source>
        <dbReference type="Proteomes" id="UP000297777"/>
    </source>
</evidence>
<feature type="coiled-coil region" evidence="1">
    <location>
        <begin position="166"/>
        <end position="200"/>
    </location>
</feature>
<evidence type="ECO:0000256" key="1">
    <source>
        <dbReference type="SAM" id="Coils"/>
    </source>
</evidence>
<reference evidence="3 4" key="1">
    <citation type="submission" date="2017-12" db="EMBL/GenBank/DDBJ databases">
        <title>Comparative genomics of Botrytis spp.</title>
        <authorList>
            <person name="Valero-Jimenez C.A."/>
            <person name="Tapia P."/>
            <person name="Veloso J."/>
            <person name="Silva-Moreno E."/>
            <person name="Staats M."/>
            <person name="Valdes J.H."/>
            <person name="Van Kan J.A.L."/>
        </authorList>
    </citation>
    <scope>NUCLEOTIDE SEQUENCE [LARGE SCALE GENOMIC DNA]</scope>
    <source>
        <strain evidence="3 4">Bt9001</strain>
    </source>
</reference>
<organism evidence="3 4">
    <name type="scientific">Botrytis tulipae</name>
    <dbReference type="NCBI Taxonomy" id="87230"/>
    <lineage>
        <taxon>Eukaryota</taxon>
        <taxon>Fungi</taxon>
        <taxon>Dikarya</taxon>
        <taxon>Ascomycota</taxon>
        <taxon>Pezizomycotina</taxon>
        <taxon>Leotiomycetes</taxon>
        <taxon>Helotiales</taxon>
        <taxon>Sclerotiniaceae</taxon>
        <taxon>Botrytis</taxon>
    </lineage>
</organism>
<dbReference type="AlphaFoldDB" id="A0A4Z1F988"/>
<keyword evidence="4" id="KW-1185">Reference proteome</keyword>
<feature type="compositionally biased region" description="Low complexity" evidence="2">
    <location>
        <begin position="102"/>
        <end position="113"/>
    </location>
</feature>